<dbReference type="PANTHER" id="PTHR43128">
    <property type="entry name" value="L-2-HYDROXYCARBOXYLATE DEHYDROGENASE (NAD(P)(+))"/>
    <property type="match status" value="1"/>
</dbReference>
<dbReference type="AlphaFoldDB" id="A0A2K6PDZ4"/>
<dbReference type="Pfam" id="PF02866">
    <property type="entry name" value="Ldh_1_C"/>
    <property type="match status" value="1"/>
</dbReference>
<dbReference type="SUPFAM" id="SSF56327">
    <property type="entry name" value="LDH C-terminal domain-like"/>
    <property type="match status" value="1"/>
</dbReference>
<evidence type="ECO:0000256" key="1">
    <source>
        <dbReference type="PIRSR" id="PIRSR000102-1"/>
    </source>
</evidence>
<comment type="similarity">
    <text evidence="2">Belongs to the LDH/MDH superfamily.</text>
</comment>
<evidence type="ECO:0008006" key="7">
    <source>
        <dbReference type="Google" id="ProtNLM"/>
    </source>
</evidence>
<dbReference type="InterPro" id="IPR022383">
    <property type="entry name" value="Lactate/malate_DH_C"/>
</dbReference>
<proteinExistence type="inferred from homology"/>
<accession>A0A2K6PDZ4</accession>
<evidence type="ECO:0000313" key="5">
    <source>
        <dbReference type="Ensembl" id="ENSRROP00000014766.1"/>
    </source>
</evidence>
<keyword evidence="2" id="KW-0560">Oxidoreductase</keyword>
<dbReference type="STRING" id="61622.ENSRROP00000014766"/>
<name>A0A2K6PDZ4_RHIRO</name>
<dbReference type="GO" id="GO:0004459">
    <property type="term" value="F:L-lactate dehydrogenase (NAD+) activity"/>
    <property type="evidence" value="ECO:0007669"/>
    <property type="project" value="TreeGrafter"/>
</dbReference>
<dbReference type="SUPFAM" id="SSF51735">
    <property type="entry name" value="NAD(P)-binding Rossmann-fold domains"/>
    <property type="match status" value="1"/>
</dbReference>
<evidence type="ECO:0000256" key="2">
    <source>
        <dbReference type="RuleBase" id="RU003369"/>
    </source>
</evidence>
<dbReference type="GeneTree" id="ENSGT00940000163242"/>
<organism evidence="5 6">
    <name type="scientific">Rhinopithecus roxellana</name>
    <name type="common">Golden snub-nosed monkey</name>
    <name type="synonym">Pygathrix roxellana</name>
    <dbReference type="NCBI Taxonomy" id="61622"/>
    <lineage>
        <taxon>Eukaryota</taxon>
        <taxon>Metazoa</taxon>
        <taxon>Chordata</taxon>
        <taxon>Craniata</taxon>
        <taxon>Vertebrata</taxon>
        <taxon>Euteleostomi</taxon>
        <taxon>Mammalia</taxon>
        <taxon>Eutheria</taxon>
        <taxon>Euarchontoglires</taxon>
        <taxon>Primates</taxon>
        <taxon>Haplorrhini</taxon>
        <taxon>Catarrhini</taxon>
        <taxon>Cercopithecidae</taxon>
        <taxon>Colobinae</taxon>
        <taxon>Rhinopithecus</taxon>
    </lineage>
</organism>
<dbReference type="PANTHER" id="PTHR43128:SF8">
    <property type="entry name" value="L-LACTATE DEHYDROGENASE A-LIKE 6B"/>
    <property type="match status" value="1"/>
</dbReference>
<dbReference type="PIRSF" id="PIRSF000102">
    <property type="entry name" value="Lac_mal_DH"/>
    <property type="match status" value="1"/>
</dbReference>
<sequence length="320" mass="34770">CVPLKGAWLFTPLSNMATVKSELTEHFTSKERVHRSKVSIVGTGSVGMACPISILLKGLSDELAIVDPDEGKLKGETVDLQNGSPFMKMPSTVCSKDYLVTANSSLVIVTAGAHQEKGETRLNLKLSAFPKNRVIGSGCNLGTARFHFLIGQKLGIHSESCRGWILREHGDSSVPVWSGVNIAGVPLKDLDSDIGTDKDPEQWKNVHKEVIASAYEIIKMNTSCTIGLSVADLTESILKNLRRTHPVSTIIKGLYEIDEEVFLSIPCILGENGITNLIKIKLTPEEEAHLKECKNTLGNSEGAEALKLSKTTILKLLKRS</sequence>
<dbReference type="InterPro" id="IPR036291">
    <property type="entry name" value="NAD(P)-bd_dom_sf"/>
</dbReference>
<feature type="domain" description="Lactate/malate dehydrogenase N-terminal" evidence="3">
    <location>
        <begin position="37"/>
        <end position="124"/>
    </location>
</feature>
<dbReference type="Proteomes" id="UP000233200">
    <property type="component" value="Unplaced"/>
</dbReference>
<dbReference type="InterPro" id="IPR015955">
    <property type="entry name" value="Lactate_DH/Glyco_Ohase_4_C"/>
</dbReference>
<feature type="domain" description="Lactate/malate dehydrogenase C-terminal" evidence="4">
    <location>
        <begin position="140"/>
        <end position="299"/>
    </location>
</feature>
<dbReference type="GO" id="GO:0006089">
    <property type="term" value="P:lactate metabolic process"/>
    <property type="evidence" value="ECO:0007669"/>
    <property type="project" value="TreeGrafter"/>
</dbReference>
<evidence type="ECO:0000259" key="4">
    <source>
        <dbReference type="Pfam" id="PF02866"/>
    </source>
</evidence>
<dbReference type="InterPro" id="IPR001557">
    <property type="entry name" value="L-lactate/malate_DH"/>
</dbReference>
<reference evidence="5" key="1">
    <citation type="submission" date="2025-08" db="UniProtKB">
        <authorList>
            <consortium name="Ensembl"/>
        </authorList>
    </citation>
    <scope>IDENTIFICATION</scope>
</reference>
<dbReference type="Ensembl" id="ENSRROT00000038898.1">
    <property type="protein sequence ID" value="ENSRROP00000014766.1"/>
    <property type="gene ID" value="ENSRROG00000031580.1"/>
</dbReference>
<dbReference type="PRINTS" id="PR00086">
    <property type="entry name" value="LLDHDRGNASE"/>
</dbReference>
<dbReference type="OMA" id="RVIGNGC"/>
<keyword evidence="6" id="KW-1185">Reference proteome</keyword>
<dbReference type="Gene3D" id="3.40.50.720">
    <property type="entry name" value="NAD(P)-binding Rossmann-like Domain"/>
    <property type="match status" value="1"/>
</dbReference>
<dbReference type="InterPro" id="IPR001236">
    <property type="entry name" value="Lactate/malate_DH_N"/>
</dbReference>
<feature type="active site" description="Proton acceptor" evidence="1">
    <location>
        <position position="169"/>
    </location>
</feature>
<evidence type="ECO:0000313" key="6">
    <source>
        <dbReference type="Proteomes" id="UP000233200"/>
    </source>
</evidence>
<reference evidence="5" key="2">
    <citation type="submission" date="2025-09" db="UniProtKB">
        <authorList>
            <consortium name="Ensembl"/>
        </authorList>
    </citation>
    <scope>IDENTIFICATION</scope>
</reference>
<evidence type="ECO:0000259" key="3">
    <source>
        <dbReference type="Pfam" id="PF00056"/>
    </source>
</evidence>
<protein>
    <recommendedName>
        <fullName evidence="7">L-lactate dehydrogenase</fullName>
    </recommendedName>
</protein>
<dbReference type="Pfam" id="PF00056">
    <property type="entry name" value="Ldh_1_N"/>
    <property type="match status" value="1"/>
</dbReference>
<dbReference type="Gene3D" id="3.90.110.10">
    <property type="entry name" value="Lactate dehydrogenase/glycoside hydrolase, family 4, C-terminal"/>
    <property type="match status" value="1"/>
</dbReference>